<dbReference type="Proteomes" id="UP000295718">
    <property type="component" value="Unassembled WGS sequence"/>
</dbReference>
<dbReference type="STRING" id="1469948.GCA_000732725_00798"/>
<dbReference type="Gene3D" id="2.30.30.240">
    <property type="entry name" value="PRC-barrel domain"/>
    <property type="match status" value="1"/>
</dbReference>
<dbReference type="InterPro" id="IPR011033">
    <property type="entry name" value="PRC_barrel-like_sf"/>
</dbReference>
<evidence type="ECO:0000313" key="3">
    <source>
        <dbReference type="Proteomes" id="UP000295718"/>
    </source>
</evidence>
<dbReference type="InterPro" id="IPR027275">
    <property type="entry name" value="PRC-brl_dom"/>
</dbReference>
<dbReference type="PANTHER" id="PTHR40061">
    <property type="entry name" value="SPORULATION PROTEIN YLMC-RELATED"/>
    <property type="match status" value="1"/>
</dbReference>
<keyword evidence="3" id="KW-1185">Reference proteome</keyword>
<dbReference type="EMBL" id="SLUO01000003">
    <property type="protein sequence ID" value="TCL60070.1"/>
    <property type="molecule type" value="Genomic_DNA"/>
</dbReference>
<dbReference type="SUPFAM" id="SSF50346">
    <property type="entry name" value="PRC-barrel domain"/>
    <property type="match status" value="1"/>
</dbReference>
<comment type="caution">
    <text evidence="2">The sequence shown here is derived from an EMBL/GenBank/DDBJ whole genome shotgun (WGS) entry which is preliminary data.</text>
</comment>
<dbReference type="NCBIfam" id="TIGR02888">
    <property type="entry name" value="spore_YlmC_YmxH"/>
    <property type="match status" value="1"/>
</dbReference>
<dbReference type="InterPro" id="IPR014238">
    <property type="entry name" value="Spore_YlmC/YmxH"/>
</dbReference>
<dbReference type="OrthoDB" id="6024937at2"/>
<reference evidence="2 3" key="1">
    <citation type="submission" date="2019-03" db="EMBL/GenBank/DDBJ databases">
        <title>Genomic Encyclopedia of Type Strains, Phase IV (KMG-IV): sequencing the most valuable type-strain genomes for metagenomic binning, comparative biology and taxonomic classification.</title>
        <authorList>
            <person name="Goeker M."/>
        </authorList>
    </citation>
    <scope>NUCLEOTIDE SEQUENCE [LARGE SCALE GENOMIC DNA]</scope>
    <source>
        <strain evidence="2 3">DSM 100556</strain>
    </source>
</reference>
<dbReference type="AlphaFoldDB" id="A0A4R1R3X0"/>
<sequence length="77" mass="8877">MLFSELKCKQVINLKDCKCLGRVIDLEFEECSGQICKIIVSNNNRLCSWFNNEPEFIICFKDIKKIGPDIIIVDIGH</sequence>
<dbReference type="RefSeq" id="WP_031389553.1">
    <property type="nucleotide sequence ID" value="NZ_JPNB01000001.1"/>
</dbReference>
<dbReference type="Pfam" id="PF05239">
    <property type="entry name" value="PRC"/>
    <property type="match status" value="1"/>
</dbReference>
<dbReference type="PANTHER" id="PTHR40061:SF1">
    <property type="entry name" value="SPORULATION PROTEIN YLMC-RELATED"/>
    <property type="match status" value="1"/>
</dbReference>
<evidence type="ECO:0000259" key="1">
    <source>
        <dbReference type="Pfam" id="PF05239"/>
    </source>
</evidence>
<protein>
    <submittedName>
        <fullName evidence="2">YlmC/YmxH family sporulation protein</fullName>
    </submittedName>
</protein>
<proteinExistence type="predicted"/>
<accession>A0A4R1R3X0</accession>
<name>A0A4R1R3X0_9FIRM</name>
<gene>
    <name evidence="2" type="ORF">EDD76_103263</name>
</gene>
<evidence type="ECO:0000313" key="2">
    <source>
        <dbReference type="EMBL" id="TCL60070.1"/>
    </source>
</evidence>
<organism evidence="2 3">
    <name type="scientific">Kineothrix alysoides</name>
    <dbReference type="NCBI Taxonomy" id="1469948"/>
    <lineage>
        <taxon>Bacteria</taxon>
        <taxon>Bacillati</taxon>
        <taxon>Bacillota</taxon>
        <taxon>Clostridia</taxon>
        <taxon>Lachnospirales</taxon>
        <taxon>Lachnospiraceae</taxon>
        <taxon>Kineothrix</taxon>
    </lineage>
</organism>
<feature type="domain" description="PRC-barrel" evidence="1">
    <location>
        <begin position="3"/>
        <end position="75"/>
    </location>
</feature>